<dbReference type="Proteomes" id="UP000216024">
    <property type="component" value="Unassembled WGS sequence"/>
</dbReference>
<sequence>MDIEVNKMELSIEEYRLTKNLSYRILEKNNEIVKIEFRKNSEVTEIKEYKYINTYEIYRKIYSEEKVDLSNCYVEDFSLSKYRKYIGADRVDEVYIKEFMAKETFFVSDEYIDFSIVKFEQKRVVFRDSIFAKGKVNFDKANFGEGNVCFNNVNFGKGSVDFKEVNFGEGNVCFDKANFGEGQVRFDKANFGDGNVSFRMAKFGKEYVDFMSSNFGKGNVYFGLAKFGEETVNFRNVNFGEGNVYFDNVNFGKGNVDFCVSKFGKGDADFSNVNFGEGNVDFKKVNFGEGNVNFNNVNFGDGNIYFNKAKLEKGEIDFQNASFGKNNIFFHDVRFGEGNIRFNNSDLSTANIEFSDCKFENDVDFRFKSCKSLNLKDITNKQTMNFRFENNKPLKWFKFKNLINYGRIEIDLKQSNFKNLINKQNSTYKEKADQFLILKENFNNLGQYDDEDEAYVEFKRCERRSRYTTFTRKLNPLYWVEVMLFDWVGAYGTKPYNVLCTMLLTIIGFATSYLYIPTMCINFDNSKITNEIVKAIYYSGITFLTIGYGDISPQNEITAMTSVIEGFLGIFLMSYFTVSFVRKLLR</sequence>
<dbReference type="InterPro" id="IPR013099">
    <property type="entry name" value="K_chnl_dom"/>
</dbReference>
<proteinExistence type="predicted"/>
<dbReference type="EMBL" id="NIBG01000001">
    <property type="protein sequence ID" value="PAB61303.1"/>
    <property type="molecule type" value="Genomic_DNA"/>
</dbReference>
<evidence type="ECO:0000259" key="2">
    <source>
        <dbReference type="Pfam" id="PF07885"/>
    </source>
</evidence>
<evidence type="ECO:0000256" key="1">
    <source>
        <dbReference type="SAM" id="Phobius"/>
    </source>
</evidence>
<evidence type="ECO:0000313" key="4">
    <source>
        <dbReference type="Proteomes" id="UP000216024"/>
    </source>
</evidence>
<feature type="transmembrane region" description="Helical" evidence="1">
    <location>
        <begin position="535"/>
        <end position="551"/>
    </location>
</feature>
<feature type="domain" description="Potassium channel" evidence="2">
    <location>
        <begin position="502"/>
        <end position="584"/>
    </location>
</feature>
<dbReference type="AlphaFoldDB" id="A0A267MRA7"/>
<name>A0A267MRA7_9FIRM</name>
<comment type="caution">
    <text evidence="3">The sequence shown here is derived from an EMBL/GenBank/DDBJ whole genome shotgun (WGS) entry which is preliminary data.</text>
</comment>
<reference evidence="3 4" key="1">
    <citation type="submission" date="2017-06" db="EMBL/GenBank/DDBJ databases">
        <title>Draft genome sequence of anaerobic fermentative bacterium Anaeromicrobium sediminis DY2726D isolated from West Pacific Ocean sediments.</title>
        <authorList>
            <person name="Zeng X."/>
        </authorList>
    </citation>
    <scope>NUCLEOTIDE SEQUENCE [LARGE SCALE GENOMIC DNA]</scope>
    <source>
        <strain evidence="3 4">DY2726D</strain>
    </source>
</reference>
<dbReference type="Pfam" id="PF07885">
    <property type="entry name" value="Ion_trans_2"/>
    <property type="match status" value="1"/>
</dbReference>
<evidence type="ECO:0000313" key="3">
    <source>
        <dbReference type="EMBL" id="PAB61303.1"/>
    </source>
</evidence>
<dbReference type="OrthoDB" id="268207at2"/>
<accession>A0A267MRA7</accession>
<organism evidence="3 4">
    <name type="scientific">Anaeromicrobium sediminis</name>
    <dbReference type="NCBI Taxonomy" id="1478221"/>
    <lineage>
        <taxon>Bacteria</taxon>
        <taxon>Bacillati</taxon>
        <taxon>Bacillota</taxon>
        <taxon>Clostridia</taxon>
        <taxon>Peptostreptococcales</taxon>
        <taxon>Thermotaleaceae</taxon>
        <taxon>Anaeromicrobium</taxon>
    </lineage>
</organism>
<gene>
    <name evidence="3" type="ORF">CCE28_02405</name>
</gene>
<keyword evidence="1" id="KW-1133">Transmembrane helix</keyword>
<feature type="transmembrane region" description="Helical" evidence="1">
    <location>
        <begin position="557"/>
        <end position="581"/>
    </location>
</feature>
<feature type="transmembrane region" description="Helical" evidence="1">
    <location>
        <begin position="502"/>
        <end position="523"/>
    </location>
</feature>
<keyword evidence="1" id="KW-0812">Transmembrane</keyword>
<dbReference type="Gene3D" id="1.10.287.70">
    <property type="match status" value="1"/>
</dbReference>
<dbReference type="SUPFAM" id="SSF81324">
    <property type="entry name" value="Voltage-gated potassium channels"/>
    <property type="match status" value="1"/>
</dbReference>
<keyword evidence="1" id="KW-0472">Membrane</keyword>
<protein>
    <recommendedName>
        <fullName evidence="2">Potassium channel domain-containing protein</fullName>
    </recommendedName>
</protein>
<keyword evidence="4" id="KW-1185">Reference proteome</keyword>